<proteinExistence type="predicted"/>
<comment type="caution">
    <text evidence="3">The sequence shown here is derived from an EMBL/GenBank/DDBJ whole genome shotgun (WGS) entry which is preliminary data.</text>
</comment>
<evidence type="ECO:0008006" key="5">
    <source>
        <dbReference type="Google" id="ProtNLM"/>
    </source>
</evidence>
<dbReference type="Pfam" id="PF21788">
    <property type="entry name" value="TNP-like_GBD"/>
    <property type="match status" value="1"/>
</dbReference>
<protein>
    <recommendedName>
        <fullName evidence="5">Transposable element P transposase</fullName>
    </recommendedName>
</protein>
<evidence type="ECO:0000313" key="3">
    <source>
        <dbReference type="EMBL" id="CAI6370977.1"/>
    </source>
</evidence>
<evidence type="ECO:0000259" key="2">
    <source>
        <dbReference type="Pfam" id="PF21789"/>
    </source>
</evidence>
<dbReference type="PANTHER" id="PTHR47577:SF2">
    <property type="entry name" value="THAP DOMAIN CONTAINING 9"/>
    <property type="match status" value="1"/>
</dbReference>
<dbReference type="Pfam" id="PF21789">
    <property type="entry name" value="TNP-like_RNaseH_C"/>
    <property type="match status" value="1"/>
</dbReference>
<evidence type="ECO:0000313" key="4">
    <source>
        <dbReference type="Proteomes" id="UP001160148"/>
    </source>
</evidence>
<keyword evidence="4" id="KW-1185">Reference proteome</keyword>
<feature type="domain" description="Transposable element P transposase-like RNase H C-terminal" evidence="2">
    <location>
        <begin position="153"/>
        <end position="185"/>
    </location>
</feature>
<dbReference type="Proteomes" id="UP001160148">
    <property type="component" value="Unassembled WGS sequence"/>
</dbReference>
<dbReference type="EMBL" id="CARXXK010000671">
    <property type="protein sequence ID" value="CAI6370977.1"/>
    <property type="molecule type" value="Genomic_DNA"/>
</dbReference>
<accession>A0AAV0XU84</accession>
<feature type="domain" description="Transposable element P transposase-like GTP-binding insertion" evidence="1">
    <location>
        <begin position="4"/>
        <end position="78"/>
    </location>
</feature>
<reference evidence="3 4" key="1">
    <citation type="submission" date="2023-01" db="EMBL/GenBank/DDBJ databases">
        <authorList>
            <person name="Whitehead M."/>
        </authorList>
    </citation>
    <scope>NUCLEOTIDE SEQUENCE [LARGE SCALE GENOMIC DNA]</scope>
</reference>
<sequence>MRNIPKITEAHVYKDKIKKMKVSPAAQIFSHNVASTMRLMCDMGPDNIKLGRKAVGTADFCLFMDILFDSVNASSVRAMKGKDLRSTVTANSKHISFWNEAIAVFNSMTFVDNKGKISKPPCIKNWITTLKGMKSLWFKLNKEGFKYLITRNINQDPLECLFGQFRQLSGRNINPDCYHFVNSFKTLLLNNFSSIKSRETNCQHNEIDTLSNLKLFLTSNNINEAEVPIKINFLDTNLIKNVNKTNDVSDMTVSYIAGFLMKKNLSWILQCDTCKFELRSENITNPLIKIRQYDNVKYGLCNPSTNLFHFIKEVLKICSCCINDIYHERNLSKQLILIIEMNLEFTFTCPDHKIKDILIKKTVHMFLFTYFKNINRILRGLDTKQKNNNDNIKNMAFSYYNTHSKRYKQKTNSLNKF</sequence>
<evidence type="ECO:0000259" key="1">
    <source>
        <dbReference type="Pfam" id="PF21788"/>
    </source>
</evidence>
<organism evidence="3 4">
    <name type="scientific">Macrosiphum euphorbiae</name>
    <name type="common">potato aphid</name>
    <dbReference type="NCBI Taxonomy" id="13131"/>
    <lineage>
        <taxon>Eukaryota</taxon>
        <taxon>Metazoa</taxon>
        <taxon>Ecdysozoa</taxon>
        <taxon>Arthropoda</taxon>
        <taxon>Hexapoda</taxon>
        <taxon>Insecta</taxon>
        <taxon>Pterygota</taxon>
        <taxon>Neoptera</taxon>
        <taxon>Paraneoptera</taxon>
        <taxon>Hemiptera</taxon>
        <taxon>Sternorrhyncha</taxon>
        <taxon>Aphidomorpha</taxon>
        <taxon>Aphidoidea</taxon>
        <taxon>Aphididae</taxon>
        <taxon>Macrosiphini</taxon>
        <taxon>Macrosiphum</taxon>
    </lineage>
</organism>
<name>A0AAV0XU84_9HEMI</name>
<dbReference type="AlphaFoldDB" id="A0AAV0XU84"/>
<dbReference type="InterPro" id="IPR048367">
    <property type="entry name" value="TNP-like_RNaseH_C"/>
</dbReference>
<dbReference type="InterPro" id="IPR048366">
    <property type="entry name" value="TNP-like_GBD"/>
</dbReference>
<dbReference type="PANTHER" id="PTHR47577">
    <property type="entry name" value="THAP DOMAIN-CONTAINING PROTEIN 6"/>
    <property type="match status" value="1"/>
</dbReference>
<gene>
    <name evidence="3" type="ORF">MEUPH1_LOCUS25040</name>
</gene>